<feature type="compositionally biased region" description="Polar residues" evidence="1">
    <location>
        <begin position="143"/>
        <end position="159"/>
    </location>
</feature>
<feature type="transmembrane region" description="Helical" evidence="2">
    <location>
        <begin position="987"/>
        <end position="1009"/>
    </location>
</feature>
<reference evidence="4" key="1">
    <citation type="submission" date="2017-08" db="EMBL/GenBank/DDBJ databases">
        <authorList>
            <person name="Alvarez-Ponce D."/>
            <person name="Weitzman C.L."/>
            <person name="Tillett R.L."/>
            <person name="Sandmeier F.C."/>
            <person name="Tracy C.R."/>
        </authorList>
    </citation>
    <scope>NUCLEOTIDE SEQUENCE [LARGE SCALE GENOMIC DNA]</scope>
    <source>
        <strain evidence="4">PS6</strain>
    </source>
</reference>
<dbReference type="EMBL" id="NQMN01000001">
    <property type="protein sequence ID" value="PAF55129.1"/>
    <property type="molecule type" value="Genomic_DNA"/>
</dbReference>
<evidence type="ECO:0000256" key="2">
    <source>
        <dbReference type="SAM" id="Phobius"/>
    </source>
</evidence>
<sequence>MKKSKKIGLLFLSATTLVSAVSVVAVSANLNQTTSKNFQEVSEDGGDTSDPKEGGGEGEGSGTGENNNGDSDSSSSASNGENTTPEEGNTGSSSTTGGDSETTPPEETAPSQPVESGAPESPDKIDDGTTSAGDGTDTNDSSNTGSGEQNDPNDSTGDASGSNQEGSQGNSSENTSTESSKRDLDYTGLSLEQKVNKFLSHLNAALKTRYESIKSSFPTSKEQTAEWNFTYLLYNLSQEDSAHYKSFKDKLMASLTTLIAADNFDKTLYQITEATKLETVLNTMTSEEIETQFLVVFKNLEDKLITPLSVENPDYAEIYKNFKSFANSTTDLSDFQWSNKTGYSAILTQSDYDKVITEMTTISSENTLAFEFLDFKTIYANILKLLNDQYQKDKAKVEEVTSDSNLNKYFGYDFPKLKYATIKDGVRTFFDWHFYSKDLMFGIIKQAVRVNDKYDLKLETTDYKVELRKEGANEDLLLVMYNKLTLGNYVKENFKLTLSNVSNRVLTAQQTIEYIIKNFFTKDNSTEDVFYTLTNSGSSLTYDQVKESDITLMPDVQQVIVDLGITIKEIKLNTDEEFAKNNDYKISKNTVQIKFEKLTNIDNFNPSIITFYLNNLDYKTVLLKKAPELLPTIKEDAKFTGFTELNSDNATKYFEIKNTDERYDYTLEKVDLISTTEDDDKVYFVHSVTVNLTDDETYKRTYQITSEPFSKKAFFDQHQTSNTPQDPSEPKLENPVVEKNTLDINNLKDEDLNYFRATQNEAHSTMRSSYGELFAKQLSEHKSEIELTYKISVAQTFAKSNIATVNDIKAEHKNSVLLDFRTTYISNLMQLYSANNSAAAIQESTKNAFEFAKKEMVEKLVEAGIDPSSASSLFENLSESEAKVIDSLTSTLEGNKLKEFVDNALPVAALWSNGDIDAQQALKLLETIANINTSNFKKVADYAVSVSRYVGIGVLGAISALALIVAFRGRITKGLKMKLNRNTVRTFAYAIATFSAAGIVILALLIAGIL</sequence>
<organism evidence="4 5">
    <name type="scientific">Mycoplasmopsis agassizii</name>
    <dbReference type="NCBI Taxonomy" id="33922"/>
    <lineage>
        <taxon>Bacteria</taxon>
        <taxon>Bacillati</taxon>
        <taxon>Mycoplasmatota</taxon>
        <taxon>Mycoplasmoidales</taxon>
        <taxon>Metamycoplasmataceae</taxon>
        <taxon>Mycoplasmopsis</taxon>
    </lineage>
</organism>
<evidence type="ECO:0000313" key="5">
    <source>
        <dbReference type="Proteomes" id="UP000217033"/>
    </source>
</evidence>
<feature type="compositionally biased region" description="Low complexity" evidence="1">
    <location>
        <begin position="160"/>
        <end position="178"/>
    </location>
</feature>
<evidence type="ECO:0000256" key="1">
    <source>
        <dbReference type="SAM" id="MobiDB-lite"/>
    </source>
</evidence>
<name>A0ABX4H5F8_9BACT</name>
<feature type="chain" id="PRO_5045068175" evidence="3">
    <location>
        <begin position="21"/>
        <end position="1010"/>
    </location>
</feature>
<keyword evidence="2" id="KW-0812">Transmembrane</keyword>
<comment type="caution">
    <text evidence="4">The sequence shown here is derived from an EMBL/GenBank/DDBJ whole genome shotgun (WGS) entry which is preliminary data.</text>
</comment>
<gene>
    <name evidence="4" type="ORF">CJF60_00375</name>
</gene>
<keyword evidence="2" id="KW-0472">Membrane</keyword>
<feature type="compositionally biased region" description="Polar residues" evidence="1">
    <location>
        <begin position="29"/>
        <end position="40"/>
    </location>
</feature>
<feature type="transmembrane region" description="Helical" evidence="2">
    <location>
        <begin position="949"/>
        <end position="967"/>
    </location>
</feature>
<dbReference type="RefSeq" id="WP_084232080.1">
    <property type="nucleotide sequence ID" value="NZ_FWXE01000003.1"/>
</dbReference>
<feature type="region of interest" description="Disordered" evidence="1">
    <location>
        <begin position="28"/>
        <end position="183"/>
    </location>
</feature>
<keyword evidence="2" id="KW-1133">Transmembrane helix</keyword>
<evidence type="ECO:0000256" key="3">
    <source>
        <dbReference type="SAM" id="SignalP"/>
    </source>
</evidence>
<keyword evidence="3" id="KW-0732">Signal</keyword>
<feature type="signal peptide" evidence="3">
    <location>
        <begin position="1"/>
        <end position="20"/>
    </location>
</feature>
<dbReference type="Proteomes" id="UP000217033">
    <property type="component" value="Unassembled WGS sequence"/>
</dbReference>
<feature type="compositionally biased region" description="Low complexity" evidence="1">
    <location>
        <begin position="128"/>
        <end position="142"/>
    </location>
</feature>
<proteinExistence type="predicted"/>
<accession>A0ABX4H5F8</accession>
<protein>
    <submittedName>
        <fullName evidence="4">Uncharacterized protein</fullName>
    </submittedName>
</protein>
<keyword evidence="5" id="KW-1185">Reference proteome</keyword>
<feature type="compositionally biased region" description="Low complexity" evidence="1">
    <location>
        <begin position="64"/>
        <end position="108"/>
    </location>
</feature>
<evidence type="ECO:0000313" key="4">
    <source>
        <dbReference type="EMBL" id="PAF55129.1"/>
    </source>
</evidence>